<dbReference type="AlphaFoldDB" id="A0AAN5ID69"/>
<feature type="chain" id="PRO_5042901810" description="Galectin" evidence="1">
    <location>
        <begin position="20"/>
        <end position="132"/>
    </location>
</feature>
<proteinExistence type="predicted"/>
<evidence type="ECO:0000313" key="2">
    <source>
        <dbReference type="EMBL" id="GMR60269.1"/>
    </source>
</evidence>
<keyword evidence="1" id="KW-0732">Signal</keyword>
<dbReference type="EMBL" id="BTRK01000006">
    <property type="protein sequence ID" value="GMR60269.1"/>
    <property type="molecule type" value="Genomic_DNA"/>
</dbReference>
<protein>
    <recommendedName>
        <fullName evidence="4">Galectin</fullName>
    </recommendedName>
</protein>
<gene>
    <name evidence="2" type="ORF">PMAYCL1PPCAC_30464</name>
</gene>
<dbReference type="Proteomes" id="UP001328107">
    <property type="component" value="Unassembled WGS sequence"/>
</dbReference>
<comment type="caution">
    <text evidence="2">The sequence shown here is derived from an EMBL/GenBank/DDBJ whole genome shotgun (WGS) entry which is preliminary data.</text>
</comment>
<feature type="signal peptide" evidence="1">
    <location>
        <begin position="1"/>
        <end position="19"/>
    </location>
</feature>
<name>A0AAN5ID69_9BILA</name>
<accession>A0AAN5ID69</accession>
<keyword evidence="3" id="KW-1185">Reference proteome</keyword>
<feature type="non-terminal residue" evidence="2">
    <location>
        <position position="1"/>
    </location>
</feature>
<evidence type="ECO:0008006" key="4">
    <source>
        <dbReference type="Google" id="ProtNLM"/>
    </source>
</evidence>
<evidence type="ECO:0000313" key="3">
    <source>
        <dbReference type="Proteomes" id="UP001328107"/>
    </source>
</evidence>
<reference evidence="3" key="1">
    <citation type="submission" date="2022-10" db="EMBL/GenBank/DDBJ databases">
        <title>Genome assembly of Pristionchus species.</title>
        <authorList>
            <person name="Yoshida K."/>
            <person name="Sommer R.J."/>
        </authorList>
    </citation>
    <scope>NUCLEOTIDE SEQUENCE [LARGE SCALE GENOMIC DNA]</scope>
    <source>
        <strain evidence="3">RS5460</strain>
    </source>
</reference>
<organism evidence="2 3">
    <name type="scientific">Pristionchus mayeri</name>
    <dbReference type="NCBI Taxonomy" id="1317129"/>
    <lineage>
        <taxon>Eukaryota</taxon>
        <taxon>Metazoa</taxon>
        <taxon>Ecdysozoa</taxon>
        <taxon>Nematoda</taxon>
        <taxon>Chromadorea</taxon>
        <taxon>Rhabditida</taxon>
        <taxon>Rhabditina</taxon>
        <taxon>Diplogasteromorpha</taxon>
        <taxon>Diplogasteroidea</taxon>
        <taxon>Neodiplogasteridae</taxon>
        <taxon>Pristionchus</taxon>
    </lineage>
</organism>
<sequence>QMRPLLVLVVAVFGLSFEAIPCDIDVKLNSKTDKKFRVDLFVPSLKVKADNIIFNKKDQSKKINVKGDDCDTQKWMIQSFKLNDETHEWDEVQNVTAKFFGNGYIKFIFNDDLAPSLQDKVGVWSSEGNFWG</sequence>
<evidence type="ECO:0000256" key="1">
    <source>
        <dbReference type="SAM" id="SignalP"/>
    </source>
</evidence>